<dbReference type="OrthoDB" id="593392at2759"/>
<proteinExistence type="predicted"/>
<dbReference type="Proteomes" id="UP000095767">
    <property type="component" value="Unassembled WGS sequence"/>
</dbReference>
<protein>
    <submittedName>
        <fullName evidence="2">Uncharacterized protein</fullName>
    </submittedName>
</protein>
<dbReference type="GO" id="GO:0031428">
    <property type="term" value="C:box C/D methylation guide snoRNP complex"/>
    <property type="evidence" value="ECO:0007669"/>
    <property type="project" value="InterPro"/>
</dbReference>
<dbReference type="GO" id="GO:0032040">
    <property type="term" value="C:small-subunit processome"/>
    <property type="evidence" value="ECO:0007669"/>
    <property type="project" value="InterPro"/>
</dbReference>
<dbReference type="PANTHER" id="PTHR10894:SF24">
    <property type="entry name" value="OS02G0511800 PROTEIN"/>
    <property type="match status" value="1"/>
</dbReference>
<name>A0A1E5WML2_9POAL</name>
<feature type="signal peptide" evidence="1">
    <location>
        <begin position="1"/>
        <end position="23"/>
    </location>
</feature>
<feature type="chain" id="PRO_5009189400" evidence="1">
    <location>
        <begin position="24"/>
        <end position="174"/>
    </location>
</feature>
<feature type="non-terminal residue" evidence="2">
    <location>
        <position position="1"/>
    </location>
</feature>
<dbReference type="PANTHER" id="PTHR10894">
    <property type="entry name" value="NUCLEOLAR PROTEIN 5 NUCLEOLAR PROTEIN NOP5 NOP58"/>
    <property type="match status" value="1"/>
</dbReference>
<evidence type="ECO:0000313" key="3">
    <source>
        <dbReference type="Proteomes" id="UP000095767"/>
    </source>
</evidence>
<evidence type="ECO:0000256" key="1">
    <source>
        <dbReference type="SAM" id="SignalP"/>
    </source>
</evidence>
<accession>A0A1E5WML2</accession>
<gene>
    <name evidence="2" type="ORF">BAE44_0000337</name>
</gene>
<keyword evidence="3" id="KW-1185">Reference proteome</keyword>
<reference evidence="2 3" key="1">
    <citation type="submission" date="2016-09" db="EMBL/GenBank/DDBJ databases">
        <title>The draft genome of Dichanthelium oligosanthes: A C3 panicoid grass species.</title>
        <authorList>
            <person name="Studer A.J."/>
            <person name="Schnable J.C."/>
            <person name="Brutnell T.P."/>
        </authorList>
    </citation>
    <scope>NUCLEOTIDE SEQUENCE [LARGE SCALE GENOMIC DNA]</scope>
    <source>
        <strain evidence="3">cv. Kellogg 1175</strain>
        <tissue evidence="2">Leaf</tissue>
    </source>
</reference>
<sequence>LKLLTTRAVPLTLLLVLTNNVCYDGPGADSSWAETSCWKSLNIKKIIEENLGISCLFDDAVKELMWGLKNCMRYLVLGEKSELTEDRLHMSEGMKIVLDRYKLEVEPEMVSSSPLSPCEHLKKISDIDSQHLGLVKLGTALMILCNFHDEPAPGDPLEVNHNTSPMYSWLLAVH</sequence>
<keyword evidence="1" id="KW-0732">Signal</keyword>
<comment type="caution">
    <text evidence="2">The sequence shown here is derived from an EMBL/GenBank/DDBJ whole genome shotgun (WGS) entry which is preliminary data.</text>
</comment>
<organism evidence="2 3">
    <name type="scientific">Dichanthelium oligosanthes</name>
    <dbReference type="NCBI Taxonomy" id="888268"/>
    <lineage>
        <taxon>Eukaryota</taxon>
        <taxon>Viridiplantae</taxon>
        <taxon>Streptophyta</taxon>
        <taxon>Embryophyta</taxon>
        <taxon>Tracheophyta</taxon>
        <taxon>Spermatophyta</taxon>
        <taxon>Magnoliopsida</taxon>
        <taxon>Liliopsida</taxon>
        <taxon>Poales</taxon>
        <taxon>Poaceae</taxon>
        <taxon>PACMAD clade</taxon>
        <taxon>Panicoideae</taxon>
        <taxon>Panicodae</taxon>
        <taxon>Paniceae</taxon>
        <taxon>Dichantheliinae</taxon>
        <taxon>Dichanthelium</taxon>
    </lineage>
</organism>
<dbReference type="GO" id="GO:0030515">
    <property type="term" value="F:snoRNA binding"/>
    <property type="evidence" value="ECO:0007669"/>
    <property type="project" value="InterPro"/>
</dbReference>
<dbReference type="InterPro" id="IPR045056">
    <property type="entry name" value="Nop56/Nop58"/>
</dbReference>
<dbReference type="EMBL" id="LWDX02001010">
    <property type="protein sequence ID" value="OEL38651.1"/>
    <property type="molecule type" value="Genomic_DNA"/>
</dbReference>
<dbReference type="AlphaFoldDB" id="A0A1E5WML2"/>
<evidence type="ECO:0000313" key="2">
    <source>
        <dbReference type="EMBL" id="OEL38651.1"/>
    </source>
</evidence>